<keyword evidence="4 7" id="KW-0233">DNA recombination</keyword>
<dbReference type="InterPro" id="IPR037278">
    <property type="entry name" value="ARFGAP/RecO"/>
</dbReference>
<dbReference type="GO" id="GO:0006302">
    <property type="term" value="P:double-strand break repair"/>
    <property type="evidence" value="ECO:0007669"/>
    <property type="project" value="TreeGrafter"/>
</dbReference>
<dbReference type="HAMAP" id="MF_00201">
    <property type="entry name" value="RecO"/>
    <property type="match status" value="1"/>
</dbReference>
<evidence type="ECO:0000256" key="7">
    <source>
        <dbReference type="HAMAP-Rule" id="MF_00201"/>
    </source>
</evidence>
<evidence type="ECO:0000256" key="1">
    <source>
        <dbReference type="ARBA" id="ARBA00007452"/>
    </source>
</evidence>
<dbReference type="AlphaFoldDB" id="A0A7C9TIW6"/>
<name>A0A7C9TIW6_9BURK</name>
<dbReference type="GO" id="GO:0043590">
    <property type="term" value="C:bacterial nucleoid"/>
    <property type="evidence" value="ECO:0007669"/>
    <property type="project" value="TreeGrafter"/>
</dbReference>
<organism evidence="9 10">
    <name type="scientific">Ideonella livida</name>
    <dbReference type="NCBI Taxonomy" id="2707176"/>
    <lineage>
        <taxon>Bacteria</taxon>
        <taxon>Pseudomonadati</taxon>
        <taxon>Pseudomonadota</taxon>
        <taxon>Betaproteobacteria</taxon>
        <taxon>Burkholderiales</taxon>
        <taxon>Sphaerotilaceae</taxon>
        <taxon>Ideonella</taxon>
    </lineage>
</organism>
<feature type="domain" description="DNA replication/recombination mediator RecO N-terminal" evidence="8">
    <location>
        <begin position="10"/>
        <end position="84"/>
    </location>
</feature>
<evidence type="ECO:0000313" key="10">
    <source>
        <dbReference type="Proteomes" id="UP000484255"/>
    </source>
</evidence>
<keyword evidence="3 7" id="KW-0227">DNA damage</keyword>
<dbReference type="GO" id="GO:0006310">
    <property type="term" value="P:DNA recombination"/>
    <property type="evidence" value="ECO:0007669"/>
    <property type="project" value="UniProtKB-UniRule"/>
</dbReference>
<dbReference type="SUPFAM" id="SSF50249">
    <property type="entry name" value="Nucleic acid-binding proteins"/>
    <property type="match status" value="1"/>
</dbReference>
<dbReference type="Gene3D" id="2.40.50.140">
    <property type="entry name" value="Nucleic acid-binding proteins"/>
    <property type="match status" value="1"/>
</dbReference>
<evidence type="ECO:0000256" key="4">
    <source>
        <dbReference type="ARBA" id="ARBA00023172"/>
    </source>
</evidence>
<evidence type="ECO:0000256" key="2">
    <source>
        <dbReference type="ARBA" id="ARBA00021310"/>
    </source>
</evidence>
<comment type="caution">
    <text evidence="9">The sequence shown here is derived from an EMBL/GenBank/DDBJ whole genome shotgun (WGS) entry which is preliminary data.</text>
</comment>
<dbReference type="PANTHER" id="PTHR33991:SF1">
    <property type="entry name" value="DNA REPAIR PROTEIN RECO"/>
    <property type="match status" value="1"/>
</dbReference>
<reference evidence="9 10" key="1">
    <citation type="submission" date="2020-02" db="EMBL/GenBank/DDBJ databases">
        <title>Ideonella bacterium strain TBM-1.</title>
        <authorList>
            <person name="Chen W.-M."/>
        </authorList>
    </citation>
    <scope>NUCLEOTIDE SEQUENCE [LARGE SCALE GENOMIC DNA]</scope>
    <source>
        <strain evidence="9 10">TBM-1</strain>
    </source>
</reference>
<comment type="function">
    <text evidence="7">Involved in DNA repair and RecF pathway recombination.</text>
</comment>
<evidence type="ECO:0000313" key="9">
    <source>
        <dbReference type="EMBL" id="NDY91601.1"/>
    </source>
</evidence>
<dbReference type="Pfam" id="PF11967">
    <property type="entry name" value="RecO_N"/>
    <property type="match status" value="1"/>
</dbReference>
<dbReference type="NCBIfam" id="TIGR00613">
    <property type="entry name" value="reco"/>
    <property type="match status" value="1"/>
</dbReference>
<proteinExistence type="inferred from homology"/>
<accession>A0A7C9TIW6</accession>
<dbReference type="Gene3D" id="1.20.1440.120">
    <property type="entry name" value="Recombination protein O, C-terminal domain"/>
    <property type="match status" value="1"/>
</dbReference>
<protein>
    <recommendedName>
        <fullName evidence="2 7">DNA repair protein RecO</fullName>
    </recommendedName>
    <alternativeName>
        <fullName evidence="6 7">Recombination protein O</fullName>
    </alternativeName>
</protein>
<keyword evidence="5 7" id="KW-0234">DNA repair</keyword>
<dbReference type="InterPro" id="IPR012340">
    <property type="entry name" value="NA-bd_OB-fold"/>
</dbReference>
<evidence type="ECO:0000256" key="5">
    <source>
        <dbReference type="ARBA" id="ARBA00023204"/>
    </source>
</evidence>
<dbReference type="EMBL" id="JAAGOH010000010">
    <property type="protein sequence ID" value="NDY91601.1"/>
    <property type="molecule type" value="Genomic_DNA"/>
</dbReference>
<dbReference type="InterPro" id="IPR003717">
    <property type="entry name" value="RecO"/>
</dbReference>
<dbReference type="Proteomes" id="UP000484255">
    <property type="component" value="Unassembled WGS sequence"/>
</dbReference>
<dbReference type="InterPro" id="IPR022572">
    <property type="entry name" value="DNA_rep/recomb_RecO_N"/>
</dbReference>
<keyword evidence="10" id="KW-1185">Reference proteome</keyword>
<comment type="similarity">
    <text evidence="1 7">Belongs to the RecO family.</text>
</comment>
<dbReference type="InterPro" id="IPR042242">
    <property type="entry name" value="RecO_C"/>
</dbReference>
<sequence>MTRRSLPPPTPAFVLHQHDWSETSLIVELFTRGQGRVAVAAKGAKRPHSQLRPVLMPFQRLSVSLGAVKDEGAEIHTLRAAEWAGGGPVLPAAALFSGFYLNELLLRLLPRADAQPLLFDAYAGSLPALASGEDTLMQAALRAFELLLLRELGLLPTLDLLTAQQTPLLPSSVYSLRPELGLVAAAMADNGLTGRQWSDIQQALDDGELVALQLACAQALPALKTTSRGLLHYHLGSARLRTREVMIDAQQWMERG</sequence>
<evidence type="ECO:0000259" key="8">
    <source>
        <dbReference type="Pfam" id="PF11967"/>
    </source>
</evidence>
<dbReference type="SUPFAM" id="SSF57863">
    <property type="entry name" value="ArfGap/RecO-like zinc finger"/>
    <property type="match status" value="1"/>
</dbReference>
<dbReference type="Pfam" id="PF02565">
    <property type="entry name" value="RecO_C"/>
    <property type="match status" value="1"/>
</dbReference>
<dbReference type="RefSeq" id="WP_163457487.1">
    <property type="nucleotide sequence ID" value="NZ_JAAGOH010000010.1"/>
</dbReference>
<evidence type="ECO:0000256" key="6">
    <source>
        <dbReference type="ARBA" id="ARBA00033409"/>
    </source>
</evidence>
<gene>
    <name evidence="7 9" type="primary">recO</name>
    <name evidence="9" type="ORF">G3A44_10430</name>
</gene>
<evidence type="ECO:0000256" key="3">
    <source>
        <dbReference type="ARBA" id="ARBA00022763"/>
    </source>
</evidence>
<dbReference type="PANTHER" id="PTHR33991">
    <property type="entry name" value="DNA REPAIR PROTEIN RECO"/>
    <property type="match status" value="1"/>
</dbReference>